<dbReference type="PROSITE" id="PS51257">
    <property type="entry name" value="PROKAR_LIPOPROTEIN"/>
    <property type="match status" value="1"/>
</dbReference>
<dbReference type="Pfam" id="PF12710">
    <property type="entry name" value="HAD"/>
    <property type="match status" value="1"/>
</dbReference>
<dbReference type="SUPFAM" id="SSF56784">
    <property type="entry name" value="HAD-like"/>
    <property type="match status" value="1"/>
</dbReference>
<dbReference type="InterPro" id="IPR036412">
    <property type="entry name" value="HAD-like_sf"/>
</dbReference>
<protein>
    <submittedName>
        <fullName evidence="2">Haloacid dehalogenase-like hydrolase</fullName>
    </submittedName>
</protein>
<gene>
    <name evidence="2" type="ORF">DXV75_15850</name>
</gene>
<dbReference type="InterPro" id="IPR023214">
    <property type="entry name" value="HAD_sf"/>
</dbReference>
<dbReference type="GO" id="GO:0016787">
    <property type="term" value="F:hydrolase activity"/>
    <property type="evidence" value="ECO:0007669"/>
    <property type="project" value="UniProtKB-KW"/>
</dbReference>
<keyword evidence="2" id="KW-0378">Hydrolase</keyword>
<organism evidence="2 3">
    <name type="scientific">Alteromonas aestuariivivens</name>
    <dbReference type="NCBI Taxonomy" id="1938339"/>
    <lineage>
        <taxon>Bacteria</taxon>
        <taxon>Pseudomonadati</taxon>
        <taxon>Pseudomonadota</taxon>
        <taxon>Gammaproteobacteria</taxon>
        <taxon>Alteromonadales</taxon>
        <taxon>Alteromonadaceae</taxon>
        <taxon>Alteromonas/Salinimonas group</taxon>
        <taxon>Alteromonas</taxon>
    </lineage>
</organism>
<feature type="signal peptide" evidence="1">
    <location>
        <begin position="1"/>
        <end position="20"/>
    </location>
</feature>
<keyword evidence="3" id="KW-1185">Reference proteome</keyword>
<dbReference type="RefSeq" id="WP_115594409.1">
    <property type="nucleotide sequence ID" value="NZ_QRHA01000015.1"/>
</dbReference>
<name>A0A3D8M334_9ALTE</name>
<evidence type="ECO:0000256" key="1">
    <source>
        <dbReference type="SAM" id="SignalP"/>
    </source>
</evidence>
<accession>A0A3D8M334</accession>
<dbReference type="AlphaFoldDB" id="A0A3D8M334"/>
<dbReference type="OrthoDB" id="9799365at2"/>
<comment type="caution">
    <text evidence="2">The sequence shown here is derived from an EMBL/GenBank/DDBJ whole genome shotgun (WGS) entry which is preliminary data.</text>
</comment>
<dbReference type="EMBL" id="QRHA01000015">
    <property type="protein sequence ID" value="RDV24038.1"/>
    <property type="molecule type" value="Genomic_DNA"/>
</dbReference>
<sequence length="324" mass="36241">MLRKYTIFLLLMSGVFSCYSAPLPSWQDGESRQAIVSFVASVTDSSKPDFVPPEDRIAVFDNDGTLWSEQPMYFQLQYALDKLKERAKDDPSLLSSPVLKAAIEGDLKTALAGGVPALQEIINQSHANLSVSEFQREVRQWLNSAIHPTTGLRFYDMVYQPMQELVDYLESNDFTVYIVSGGGLHFLRAFAEQRYGLPPQQVVGSRGNVTYEVMDGTPIIVKTENVLFVDDGPGKPIGIDTHIGKKPIFAAGNSDGDYQMLQWTTSDSPSFGLLIHHTDEEREFAYDSPSHIGELKQGLQDAHANGWLVVDMKKDWKTVYPERP</sequence>
<keyword evidence="1" id="KW-0732">Signal</keyword>
<evidence type="ECO:0000313" key="3">
    <source>
        <dbReference type="Proteomes" id="UP000256561"/>
    </source>
</evidence>
<dbReference type="Proteomes" id="UP000256561">
    <property type="component" value="Unassembled WGS sequence"/>
</dbReference>
<proteinExistence type="predicted"/>
<feature type="chain" id="PRO_5017701712" evidence="1">
    <location>
        <begin position="21"/>
        <end position="324"/>
    </location>
</feature>
<evidence type="ECO:0000313" key="2">
    <source>
        <dbReference type="EMBL" id="RDV24038.1"/>
    </source>
</evidence>
<dbReference type="Gene3D" id="3.40.50.1000">
    <property type="entry name" value="HAD superfamily/HAD-like"/>
    <property type="match status" value="1"/>
</dbReference>
<reference evidence="3" key="1">
    <citation type="submission" date="2018-08" db="EMBL/GenBank/DDBJ databases">
        <authorList>
            <person name="Zhang J."/>
            <person name="Du Z.-J."/>
        </authorList>
    </citation>
    <scope>NUCLEOTIDE SEQUENCE [LARGE SCALE GENOMIC DNA]</scope>
    <source>
        <strain evidence="3">KCTC 52655</strain>
    </source>
</reference>